<reference evidence="3" key="1">
    <citation type="submission" date="2023-01" db="EMBL/GenBank/DDBJ databases">
        <title>Metagenome sequencing of chrysophaentin producing Chrysophaeum taylorii.</title>
        <authorList>
            <person name="Davison J."/>
            <person name="Bewley C."/>
        </authorList>
    </citation>
    <scope>NUCLEOTIDE SEQUENCE</scope>
    <source>
        <strain evidence="3">NIES-1699</strain>
    </source>
</reference>
<dbReference type="EMBL" id="JAQMWT010000102">
    <property type="protein sequence ID" value="KAJ8610491.1"/>
    <property type="molecule type" value="Genomic_DNA"/>
</dbReference>
<dbReference type="AlphaFoldDB" id="A0AAD7UKJ9"/>
<evidence type="ECO:0000313" key="4">
    <source>
        <dbReference type="Proteomes" id="UP001230188"/>
    </source>
</evidence>
<keyword evidence="4" id="KW-1185">Reference proteome</keyword>
<organism evidence="3 4">
    <name type="scientific">Chrysophaeum taylorii</name>
    <dbReference type="NCBI Taxonomy" id="2483200"/>
    <lineage>
        <taxon>Eukaryota</taxon>
        <taxon>Sar</taxon>
        <taxon>Stramenopiles</taxon>
        <taxon>Ochrophyta</taxon>
        <taxon>Pelagophyceae</taxon>
        <taxon>Pelagomonadales</taxon>
        <taxon>Pelagomonadaceae</taxon>
        <taxon>Chrysophaeum</taxon>
    </lineage>
</organism>
<keyword evidence="1" id="KW-0732">Signal</keyword>
<name>A0AAD7UKJ9_9STRA</name>
<dbReference type="InterPro" id="IPR036514">
    <property type="entry name" value="SGNH_hydro_sf"/>
</dbReference>
<gene>
    <name evidence="3" type="ORF">CTAYLR_007771</name>
</gene>
<comment type="caution">
    <text evidence="3">The sequence shown here is derived from an EMBL/GenBank/DDBJ whole genome shotgun (WGS) entry which is preliminary data.</text>
</comment>
<dbReference type="PANTHER" id="PTHR30383">
    <property type="entry name" value="THIOESTERASE 1/PROTEASE 1/LYSOPHOSPHOLIPASE L1"/>
    <property type="match status" value="1"/>
</dbReference>
<dbReference type="PANTHER" id="PTHR30383:SF5">
    <property type="entry name" value="SGNH HYDROLASE-TYPE ESTERASE DOMAIN-CONTAINING PROTEIN"/>
    <property type="match status" value="1"/>
</dbReference>
<dbReference type="Gene3D" id="3.40.50.1110">
    <property type="entry name" value="SGNH hydrolase"/>
    <property type="match status" value="1"/>
</dbReference>
<accession>A0AAD7UKJ9</accession>
<feature type="signal peptide" evidence="1">
    <location>
        <begin position="1"/>
        <end position="20"/>
    </location>
</feature>
<proteinExistence type="predicted"/>
<feature type="domain" description="SGNH hydrolase-type esterase" evidence="2">
    <location>
        <begin position="25"/>
        <end position="225"/>
    </location>
</feature>
<evidence type="ECO:0000313" key="3">
    <source>
        <dbReference type="EMBL" id="KAJ8610491.1"/>
    </source>
</evidence>
<evidence type="ECO:0000259" key="2">
    <source>
        <dbReference type="Pfam" id="PF13472"/>
    </source>
</evidence>
<dbReference type="InterPro" id="IPR013830">
    <property type="entry name" value="SGNH_hydro"/>
</dbReference>
<sequence>MAATLATVLLFAALAWPAAPWTISCVGDSITEEGGASSSDDAYPAVLEGLLGSGFEVKNFGRSGATMMEIEGESYRDRDEYEEALESEPDVVTIMLGTNDAKGEFWGTLIDDPEDQYVESYVDLIATFQALDTKPRVVAMIPVPQLEESSKWPDSDVINEASRDSCFVIPAREFNYFLQILPDLVADVAAQSNIDVIDMRVPFGDPPDEDYYKDGIHPNDDGNEAMAAHLSTELSRLGLLAPATYAPTYAPTPRPANSRTVDKAHYTVNI</sequence>
<evidence type="ECO:0000256" key="1">
    <source>
        <dbReference type="SAM" id="SignalP"/>
    </source>
</evidence>
<dbReference type="InterPro" id="IPR051532">
    <property type="entry name" value="Ester_Hydrolysis_Enzymes"/>
</dbReference>
<dbReference type="GO" id="GO:0004622">
    <property type="term" value="F:phosphatidylcholine lysophospholipase activity"/>
    <property type="evidence" value="ECO:0007669"/>
    <property type="project" value="TreeGrafter"/>
</dbReference>
<dbReference type="Pfam" id="PF13472">
    <property type="entry name" value="Lipase_GDSL_2"/>
    <property type="match status" value="1"/>
</dbReference>
<protein>
    <recommendedName>
        <fullName evidence="2">SGNH hydrolase-type esterase domain-containing protein</fullName>
    </recommendedName>
</protein>
<feature type="chain" id="PRO_5041936599" description="SGNH hydrolase-type esterase domain-containing protein" evidence="1">
    <location>
        <begin position="21"/>
        <end position="270"/>
    </location>
</feature>
<dbReference type="SUPFAM" id="SSF52266">
    <property type="entry name" value="SGNH hydrolase"/>
    <property type="match status" value="1"/>
</dbReference>
<dbReference type="Proteomes" id="UP001230188">
    <property type="component" value="Unassembled WGS sequence"/>
</dbReference>